<reference evidence="2" key="1">
    <citation type="submission" date="2014-07" db="EMBL/GenBank/DDBJ databases">
        <authorList>
            <person name="Martin A.A"/>
            <person name="De Silva N."/>
        </authorList>
    </citation>
    <scope>NUCLEOTIDE SEQUENCE</scope>
</reference>
<name>A0A0K0FFZ6_STRVS</name>
<evidence type="ECO:0000313" key="3">
    <source>
        <dbReference type="WBParaSite" id="SVE_0779300.1"/>
    </source>
</evidence>
<keyword evidence="2" id="KW-1185">Reference proteome</keyword>
<reference evidence="3" key="2">
    <citation type="submission" date="2015-08" db="UniProtKB">
        <authorList>
            <consortium name="WormBaseParasite"/>
        </authorList>
    </citation>
    <scope>IDENTIFICATION</scope>
</reference>
<dbReference type="Proteomes" id="UP000035680">
    <property type="component" value="Unassembled WGS sequence"/>
</dbReference>
<evidence type="ECO:0000256" key="1">
    <source>
        <dbReference type="SAM" id="MobiDB-lite"/>
    </source>
</evidence>
<accession>A0A0K0FFZ6</accession>
<feature type="region of interest" description="Disordered" evidence="1">
    <location>
        <begin position="35"/>
        <end position="66"/>
    </location>
</feature>
<evidence type="ECO:0000313" key="2">
    <source>
        <dbReference type="Proteomes" id="UP000035680"/>
    </source>
</evidence>
<proteinExistence type="predicted"/>
<feature type="compositionally biased region" description="Basic and acidic residues" evidence="1">
    <location>
        <begin position="35"/>
        <end position="49"/>
    </location>
</feature>
<sequence length="66" mass="7318">MPLSASIILDYIVVVIEKVNTLPYNWRRSKTVTKEESSFDVESNQRSDLGRICGESSDDSGGVPID</sequence>
<protein>
    <submittedName>
        <fullName evidence="3">Uncharacterized protein</fullName>
    </submittedName>
</protein>
<dbReference type="AlphaFoldDB" id="A0A0K0FFZ6"/>
<organism evidence="2 3">
    <name type="scientific">Strongyloides venezuelensis</name>
    <name type="common">Threadworm</name>
    <dbReference type="NCBI Taxonomy" id="75913"/>
    <lineage>
        <taxon>Eukaryota</taxon>
        <taxon>Metazoa</taxon>
        <taxon>Ecdysozoa</taxon>
        <taxon>Nematoda</taxon>
        <taxon>Chromadorea</taxon>
        <taxon>Rhabditida</taxon>
        <taxon>Tylenchina</taxon>
        <taxon>Panagrolaimomorpha</taxon>
        <taxon>Strongyloidoidea</taxon>
        <taxon>Strongyloididae</taxon>
        <taxon>Strongyloides</taxon>
    </lineage>
</organism>
<dbReference type="WBParaSite" id="SVE_0779300.1">
    <property type="protein sequence ID" value="SVE_0779300.1"/>
    <property type="gene ID" value="SVE_0779300"/>
</dbReference>